<reference evidence="1 2" key="1">
    <citation type="submission" date="2014-04" db="EMBL/GenBank/DDBJ databases">
        <authorList>
            <consortium name="DOE Joint Genome Institute"/>
            <person name="Kuo A."/>
            <person name="Kohler A."/>
            <person name="Costa M.D."/>
            <person name="Nagy L.G."/>
            <person name="Floudas D."/>
            <person name="Copeland A."/>
            <person name="Barry K.W."/>
            <person name="Cichocki N."/>
            <person name="Veneault-Fourrey C."/>
            <person name="LaButti K."/>
            <person name="Lindquist E.A."/>
            <person name="Lipzen A."/>
            <person name="Lundell T."/>
            <person name="Morin E."/>
            <person name="Murat C."/>
            <person name="Sun H."/>
            <person name="Tunlid A."/>
            <person name="Henrissat B."/>
            <person name="Grigoriev I.V."/>
            <person name="Hibbett D.S."/>
            <person name="Martin F."/>
            <person name="Nordberg H.P."/>
            <person name="Cantor M.N."/>
            <person name="Hua S.X."/>
        </authorList>
    </citation>
    <scope>NUCLEOTIDE SEQUENCE [LARGE SCALE GENOMIC DNA]</scope>
    <source>
        <strain evidence="1 2">441</strain>
    </source>
</reference>
<evidence type="ECO:0000313" key="1">
    <source>
        <dbReference type="EMBL" id="KIK12694.1"/>
    </source>
</evidence>
<evidence type="ECO:0000313" key="2">
    <source>
        <dbReference type="Proteomes" id="UP000054018"/>
    </source>
</evidence>
<accession>A0A0C9YFH9</accession>
<dbReference type="AlphaFoldDB" id="A0A0C9YFH9"/>
<protein>
    <submittedName>
        <fullName evidence="1">Uncharacterized protein</fullName>
    </submittedName>
</protein>
<keyword evidence="2" id="KW-1185">Reference proteome</keyword>
<dbReference type="Proteomes" id="UP000054018">
    <property type="component" value="Unassembled WGS sequence"/>
</dbReference>
<reference evidence="2" key="2">
    <citation type="submission" date="2015-01" db="EMBL/GenBank/DDBJ databases">
        <title>Evolutionary Origins and Diversification of the Mycorrhizal Mutualists.</title>
        <authorList>
            <consortium name="DOE Joint Genome Institute"/>
            <consortium name="Mycorrhizal Genomics Consortium"/>
            <person name="Kohler A."/>
            <person name="Kuo A."/>
            <person name="Nagy L.G."/>
            <person name="Floudas D."/>
            <person name="Copeland A."/>
            <person name="Barry K.W."/>
            <person name="Cichocki N."/>
            <person name="Veneault-Fourrey C."/>
            <person name="LaButti K."/>
            <person name="Lindquist E.A."/>
            <person name="Lipzen A."/>
            <person name="Lundell T."/>
            <person name="Morin E."/>
            <person name="Murat C."/>
            <person name="Riley R."/>
            <person name="Ohm R."/>
            <person name="Sun H."/>
            <person name="Tunlid A."/>
            <person name="Henrissat B."/>
            <person name="Grigoriev I.V."/>
            <person name="Hibbett D.S."/>
            <person name="Martin F."/>
        </authorList>
    </citation>
    <scope>NUCLEOTIDE SEQUENCE [LARGE SCALE GENOMIC DNA]</scope>
    <source>
        <strain evidence="2">441</strain>
    </source>
</reference>
<sequence>MVGWQIKALGHCRCQTKLPWMLTRKTPHLSQLGAYPAGYMELAILHRVNKAFVTITFPSNLSQRDLDYSSPDSSVPRFSFVLTSSIFALPLRAYTHMLSLSCPPYLLEYLSPQFQPSILHL</sequence>
<dbReference type="EMBL" id="KN834056">
    <property type="protein sequence ID" value="KIK12694.1"/>
    <property type="molecule type" value="Genomic_DNA"/>
</dbReference>
<organism evidence="1 2">
    <name type="scientific">Pisolithus microcarpus 441</name>
    <dbReference type="NCBI Taxonomy" id="765257"/>
    <lineage>
        <taxon>Eukaryota</taxon>
        <taxon>Fungi</taxon>
        <taxon>Dikarya</taxon>
        <taxon>Basidiomycota</taxon>
        <taxon>Agaricomycotina</taxon>
        <taxon>Agaricomycetes</taxon>
        <taxon>Agaricomycetidae</taxon>
        <taxon>Boletales</taxon>
        <taxon>Sclerodermatineae</taxon>
        <taxon>Pisolithaceae</taxon>
        <taxon>Pisolithus</taxon>
    </lineage>
</organism>
<dbReference type="HOGENOM" id="CLU_2292807_0_0_1"/>
<proteinExistence type="predicted"/>
<name>A0A0C9YFH9_9AGAM</name>
<gene>
    <name evidence="1" type="ORF">PISMIDRAFT_427912</name>
</gene>